<dbReference type="SUPFAM" id="SSF51658">
    <property type="entry name" value="Xylose isomerase-like"/>
    <property type="match status" value="1"/>
</dbReference>
<dbReference type="GeneID" id="26137186"/>
<dbReference type="GO" id="GO:0003677">
    <property type="term" value="F:DNA binding"/>
    <property type="evidence" value="ECO:0007669"/>
    <property type="project" value="InterPro"/>
</dbReference>
<dbReference type="InterPro" id="IPR001719">
    <property type="entry name" value="AP_endonuc_2"/>
</dbReference>
<dbReference type="GO" id="GO:0008081">
    <property type="term" value="F:phosphoric diester hydrolase activity"/>
    <property type="evidence" value="ECO:0007669"/>
    <property type="project" value="TreeGrafter"/>
</dbReference>
<dbReference type="GO" id="GO:0008270">
    <property type="term" value="F:zinc ion binding"/>
    <property type="evidence" value="ECO:0007669"/>
    <property type="project" value="InterPro"/>
</dbReference>
<organism evidence="2 3">
    <name type="scientific">Thermococcus barophilus</name>
    <dbReference type="NCBI Taxonomy" id="55802"/>
    <lineage>
        <taxon>Archaea</taxon>
        <taxon>Methanobacteriati</taxon>
        <taxon>Methanobacteriota</taxon>
        <taxon>Thermococci</taxon>
        <taxon>Thermococcales</taxon>
        <taxon>Thermococcaceae</taxon>
        <taxon>Thermococcus</taxon>
    </lineage>
</organism>
<evidence type="ECO:0000313" key="3">
    <source>
        <dbReference type="Proteomes" id="UP000066042"/>
    </source>
</evidence>
<dbReference type="Pfam" id="PF01261">
    <property type="entry name" value="AP_endonuc_2"/>
    <property type="match status" value="1"/>
</dbReference>
<dbReference type="InterPro" id="IPR036237">
    <property type="entry name" value="Xyl_isomerase-like_sf"/>
</dbReference>
<dbReference type="SMART" id="SM00518">
    <property type="entry name" value="AP2Ec"/>
    <property type="match status" value="1"/>
</dbReference>
<dbReference type="GO" id="GO:0006284">
    <property type="term" value="P:base-excision repair"/>
    <property type="evidence" value="ECO:0007669"/>
    <property type="project" value="TreeGrafter"/>
</dbReference>
<dbReference type="CDD" id="cd00019">
    <property type="entry name" value="AP2Ec"/>
    <property type="match status" value="1"/>
</dbReference>
<accession>A0A0S1XDL2</accession>
<evidence type="ECO:0000313" key="2">
    <source>
        <dbReference type="EMBL" id="ALM75857.1"/>
    </source>
</evidence>
<reference evidence="2 3" key="1">
    <citation type="journal article" date="2016" name="Genome Announc.">
        <title>Complete genome sequence of the hyperthermophilic and piezophilic archaeon Thermococcus barophilus Ch5, capable of growth at the expense of hydrogenogenesis from carbon monoxide and formate.</title>
        <authorList>
            <person name="Oger P."/>
            <person name="Sokolova T.G."/>
            <person name="Kozhevnikova D.A."/>
            <person name="Taranov E.A."/>
            <person name="Vannier P."/>
            <person name="Lee H.S."/>
            <person name="Kwon K.K."/>
            <person name="Kang S.G."/>
            <person name="Lee J.H."/>
            <person name="Bonch-Osmolovskaya E.A."/>
            <person name="Lebedinsky A.V."/>
        </authorList>
    </citation>
    <scope>NUCLEOTIDE SEQUENCE [LARGE SCALE GENOMIC DNA]</scope>
    <source>
        <strain evidence="3">Ch5</strain>
    </source>
</reference>
<dbReference type="PANTHER" id="PTHR21445:SF0">
    <property type="entry name" value="APURINIC-APYRIMIDINIC ENDONUCLEASE"/>
    <property type="match status" value="1"/>
</dbReference>
<dbReference type="InterPro" id="IPR013022">
    <property type="entry name" value="Xyl_isomerase-like_TIM-brl"/>
</dbReference>
<dbReference type="PATRIC" id="fig|55802.8.peg.1935"/>
<dbReference type="STRING" id="55802.TBCH5v1_1953"/>
<sequence>MKIRIDRLRFGTAGIPLSTPKPSTITGIQRVRELGLDAMELEFVRGVNISPEMAKKIKYVAQRHDVLLTAHAPYYINLNAAEKSKVEASKKRIIQSAERLHEAGGWSVVFHAGYYLKQPPETVYEKIKNEIKDIVRQLQDKGIEIWIRPELTGKPTQFGELKELIKLSQDVEMVLPAIDFAHAHARDKGKLNTEEEWREMLSLIEQELGREALDNMHIHVSGIHYTEKGEKHHLNLQESDLRWEDLLKVLKEFRVKGVVISESPNIEGDAILMKKKYERIKI</sequence>
<dbReference type="Gene3D" id="3.20.20.150">
    <property type="entry name" value="Divalent-metal-dependent TIM barrel enzymes"/>
    <property type="match status" value="1"/>
</dbReference>
<name>A0A0S1XDL2_THEBA</name>
<dbReference type="AlphaFoldDB" id="A0A0S1XDL2"/>
<proteinExistence type="predicted"/>
<protein>
    <recommendedName>
        <fullName evidence="1">Xylose isomerase-like TIM barrel domain-containing protein</fullName>
    </recommendedName>
</protein>
<dbReference type="RefSeq" id="WP_056934366.1">
    <property type="nucleotide sequence ID" value="NZ_CP013050.1"/>
</dbReference>
<evidence type="ECO:0000259" key="1">
    <source>
        <dbReference type="Pfam" id="PF01261"/>
    </source>
</evidence>
<dbReference type="GO" id="GO:0003906">
    <property type="term" value="F:DNA-(apurinic or apyrimidinic site) endonuclease activity"/>
    <property type="evidence" value="ECO:0007669"/>
    <property type="project" value="TreeGrafter"/>
</dbReference>
<gene>
    <name evidence="2" type="ORF">TBCH5v1_1953</name>
</gene>
<dbReference type="EMBL" id="CP013050">
    <property type="protein sequence ID" value="ALM75857.1"/>
    <property type="molecule type" value="Genomic_DNA"/>
</dbReference>
<dbReference type="FunFam" id="3.20.20.150:FF:000017">
    <property type="entry name" value="Endonuclease IV related protein"/>
    <property type="match status" value="1"/>
</dbReference>
<dbReference type="Proteomes" id="UP000066042">
    <property type="component" value="Chromosome"/>
</dbReference>
<feature type="domain" description="Xylose isomerase-like TIM barrel" evidence="1">
    <location>
        <begin position="28"/>
        <end position="266"/>
    </location>
</feature>
<dbReference type="PANTHER" id="PTHR21445">
    <property type="entry name" value="ENDONUCLEASE IV ENDODEOXYRIBONUCLEASE IV"/>
    <property type="match status" value="1"/>
</dbReference>